<proteinExistence type="predicted"/>
<keyword evidence="4" id="KW-1185">Reference proteome</keyword>
<evidence type="ECO:0000259" key="2">
    <source>
        <dbReference type="Pfam" id="PF01926"/>
    </source>
</evidence>
<protein>
    <recommendedName>
        <fullName evidence="2">G domain-containing protein</fullName>
    </recommendedName>
</protein>
<dbReference type="PANTHER" id="PTHR42698">
    <property type="entry name" value="GTPASE ERA"/>
    <property type="match status" value="1"/>
</dbReference>
<feature type="domain" description="G" evidence="2">
    <location>
        <begin position="90"/>
        <end position="228"/>
    </location>
</feature>
<evidence type="ECO:0000256" key="1">
    <source>
        <dbReference type="SAM" id="Phobius"/>
    </source>
</evidence>
<reference evidence="3 4" key="1">
    <citation type="journal article" date="2016" name="Int. J. Syst. Evol. Microbiol.">
        <title>Dermabacter jinjuensis sp. nov., a novel species of the genus Dermabacter isolated from a clinical specimen.</title>
        <authorList>
            <person name="Park Y.K."/>
            <person name="Lee K.M."/>
            <person name="Lee W.K."/>
            <person name="Cho M.J."/>
            <person name="Lee H.S."/>
            <person name="Cho Y.G."/>
            <person name="Lee Y.C."/>
            <person name="Lee W.K."/>
            <person name="Seong W.K."/>
            <person name="Hwang K.J."/>
        </authorList>
    </citation>
    <scope>NUCLEOTIDE SEQUENCE [LARGE SCALE GENOMIC DNA]</scope>
    <source>
        <strain evidence="3 4">32T</strain>
    </source>
</reference>
<dbReference type="InterPro" id="IPR006073">
    <property type="entry name" value="GTP-bd"/>
</dbReference>
<dbReference type="Gene3D" id="3.40.50.300">
    <property type="entry name" value="P-loop containing nucleotide triphosphate hydrolases"/>
    <property type="match status" value="1"/>
</dbReference>
<sequence>MERDSQRCRDRASTHREPGWPLRCSPKGWAIVSTRSVTKARGRLDAAVEALSGAVTEAEPLLDDATLEGARAACARLTERLEHSSEHTVIGLFGATGSGKSSLVNAIVGEDIARVAHRRPTTSKALAILPESADEHVDGSAASLLGWLEIRERHTVGRGSLPQGAILVDLPDFDSVESANREIAERLAGTVDVLVWVTDPEKYADAVLHTEFISRFARHDAVTIVVVNQADRLTKADGAAVRSSMKALLAEDGLAKTEVCLVSAVDGTGLPHLRAQIATVVESKRAVLERLLADARAEGEAIARATGVTVSRKSAEIPQLAREVPTVELDRLEDACATAAQVDKISEAVAQSYRTRAGRHTGWPALRWIGAFKVDPLERMRVGRGSNKHRKGDSDDEFIARSSLSIDAPGARARMSRAVDEFALSLAGQAPNPWPGRLADALEEEKDALPDEVDYALTHTDFRGAERSWTWLPLNIVQWLSFLMAIAGLLWLLALAGFDFLQVPKPPMPMLEGLWVPVPVPTAMIIAGLGLGIVLGALAAVLNSFVAASRKRRARRALRSSLRDAAERTVVARAQGELDRAARLEASLATLVASV</sequence>
<dbReference type="InterPro" id="IPR005662">
    <property type="entry name" value="GTPase_Era-like"/>
</dbReference>
<dbReference type="Proteomes" id="UP000815698">
    <property type="component" value="Chromosome"/>
</dbReference>
<dbReference type="InterPro" id="IPR027417">
    <property type="entry name" value="P-loop_NTPase"/>
</dbReference>
<dbReference type="EMBL" id="CP023482">
    <property type="protein sequence ID" value="ATH97121.1"/>
    <property type="molecule type" value="Genomic_DNA"/>
</dbReference>
<feature type="transmembrane region" description="Helical" evidence="1">
    <location>
        <begin position="476"/>
        <end position="498"/>
    </location>
</feature>
<keyword evidence="1" id="KW-0812">Transmembrane</keyword>
<dbReference type="PANTHER" id="PTHR42698:SF1">
    <property type="entry name" value="GTPASE ERA, MITOCHONDRIAL"/>
    <property type="match status" value="1"/>
</dbReference>
<dbReference type="SUPFAM" id="SSF52540">
    <property type="entry name" value="P-loop containing nucleoside triphosphate hydrolases"/>
    <property type="match status" value="1"/>
</dbReference>
<evidence type="ECO:0000313" key="3">
    <source>
        <dbReference type="EMBL" id="ATH97121.1"/>
    </source>
</evidence>
<evidence type="ECO:0000313" key="4">
    <source>
        <dbReference type="Proteomes" id="UP000815698"/>
    </source>
</evidence>
<organism evidence="3 4">
    <name type="scientific">Dermabacter jinjuensis</name>
    <dbReference type="NCBI Taxonomy" id="1667168"/>
    <lineage>
        <taxon>Bacteria</taxon>
        <taxon>Bacillati</taxon>
        <taxon>Actinomycetota</taxon>
        <taxon>Actinomycetes</taxon>
        <taxon>Micrococcales</taxon>
        <taxon>Dermabacteraceae</taxon>
        <taxon>Dermabacter</taxon>
    </lineage>
</organism>
<feature type="transmembrane region" description="Helical" evidence="1">
    <location>
        <begin position="518"/>
        <end position="546"/>
    </location>
</feature>
<dbReference type="Pfam" id="PF01926">
    <property type="entry name" value="MMR_HSR1"/>
    <property type="match status" value="1"/>
</dbReference>
<accession>A0ABM6PNK4</accession>
<gene>
    <name evidence="3" type="ORF">COP05_08500</name>
</gene>
<keyword evidence="1" id="KW-0472">Membrane</keyword>
<keyword evidence="1" id="KW-1133">Transmembrane helix</keyword>
<name>A0ABM6PNK4_9MICO</name>